<organism evidence="3 4">
    <name type="scientific">Microbacterium paludicola</name>
    <dbReference type="NCBI Taxonomy" id="300019"/>
    <lineage>
        <taxon>Bacteria</taxon>
        <taxon>Bacillati</taxon>
        <taxon>Actinomycetota</taxon>
        <taxon>Actinomycetes</taxon>
        <taxon>Micrococcales</taxon>
        <taxon>Microbacteriaceae</taxon>
        <taxon>Microbacterium</taxon>
    </lineage>
</organism>
<evidence type="ECO:0000313" key="3">
    <source>
        <dbReference type="EMBL" id="TFU33044.1"/>
    </source>
</evidence>
<dbReference type="EMBL" id="SPQB01000014">
    <property type="protein sequence ID" value="TFU33044.1"/>
    <property type="molecule type" value="Genomic_DNA"/>
</dbReference>
<gene>
    <name evidence="3" type="ORF">E4U02_07450</name>
</gene>
<accession>A0A4Y9FUY6</accession>
<keyword evidence="4" id="KW-1185">Reference proteome</keyword>
<dbReference type="Pfam" id="PF01471">
    <property type="entry name" value="PG_binding_1"/>
    <property type="match status" value="1"/>
</dbReference>
<dbReference type="AlphaFoldDB" id="A0A4Y9FUY6"/>
<dbReference type="InterPro" id="IPR036365">
    <property type="entry name" value="PGBD-like_sf"/>
</dbReference>
<feature type="transmembrane region" description="Helical" evidence="1">
    <location>
        <begin position="107"/>
        <end position="132"/>
    </location>
</feature>
<sequence>MRPAWSGRATKWRAWGPSCSLSRSSASTASTVRRLTRLSATWLSPITAARSTVDLPMRYVVRRHGPSALGYSRMRPESWSCRSSSSKVSRTRKRSFEVRVDMSRARVFLTALAGAAIVVVAVVSVLVVGLALQARAAQEPADREEALVMAAVTSDVLADEVSGRVDVQADSMISVTASGVVTRAGSKAGVPVVENGAVLATVDESPIFALEGDVPIYRHIAHDSVGADVLQLQTALNAMGYNVGPLDGVYGDATAEGVYAFLVDHDATPVDDAGGAVDVDPARTTVPRGQFVFVPGFPAVPMDQCGAVGEVIDGPLCMLAAQPSSVTLEVALVDAERLETGMRVETDIEGIPTATLGPRLQAEEQGEEGESEVASLARFAVDIGDATDPAPGTDGTGRVIIAASAPGALRIEGAAVRDPEGDGRPVLLLDTGAEVEIDLDICASGYCTFLSDSVTEGTKVVLSGRLPTDG</sequence>
<protein>
    <submittedName>
        <fullName evidence="3">Peptidoglycan-binding protein</fullName>
    </submittedName>
</protein>
<dbReference type="Gene3D" id="1.10.101.10">
    <property type="entry name" value="PGBD-like superfamily/PGBD"/>
    <property type="match status" value="1"/>
</dbReference>
<feature type="domain" description="Peptidoglycan binding-like" evidence="2">
    <location>
        <begin position="226"/>
        <end position="261"/>
    </location>
</feature>
<proteinExistence type="predicted"/>
<evidence type="ECO:0000313" key="4">
    <source>
        <dbReference type="Proteomes" id="UP000298358"/>
    </source>
</evidence>
<keyword evidence="1" id="KW-0812">Transmembrane</keyword>
<keyword evidence="1" id="KW-0472">Membrane</keyword>
<dbReference type="InterPro" id="IPR036366">
    <property type="entry name" value="PGBDSf"/>
</dbReference>
<keyword evidence="1" id="KW-1133">Transmembrane helix</keyword>
<evidence type="ECO:0000259" key="2">
    <source>
        <dbReference type="Pfam" id="PF01471"/>
    </source>
</evidence>
<dbReference type="SUPFAM" id="SSF47090">
    <property type="entry name" value="PGBD-like"/>
    <property type="match status" value="1"/>
</dbReference>
<dbReference type="OrthoDB" id="3268648at2"/>
<name>A0A4Y9FUY6_9MICO</name>
<evidence type="ECO:0000256" key="1">
    <source>
        <dbReference type="SAM" id="Phobius"/>
    </source>
</evidence>
<dbReference type="Proteomes" id="UP000298358">
    <property type="component" value="Unassembled WGS sequence"/>
</dbReference>
<dbReference type="InterPro" id="IPR002477">
    <property type="entry name" value="Peptidoglycan-bd-like"/>
</dbReference>
<reference evidence="3 4" key="1">
    <citation type="submission" date="2019-03" db="EMBL/GenBank/DDBJ databases">
        <title>Diversity of the mouse oral microbiome.</title>
        <authorList>
            <person name="Joseph S."/>
            <person name="Aduse-Opoku J."/>
            <person name="Curtis M."/>
            <person name="Wade W."/>
            <person name="Hashim A."/>
        </authorList>
    </citation>
    <scope>NUCLEOTIDE SEQUENCE [LARGE SCALE GENOMIC DNA]</scope>
    <source>
        <strain evidence="3 4">P1012</strain>
    </source>
</reference>
<comment type="caution">
    <text evidence="3">The sequence shown here is derived from an EMBL/GenBank/DDBJ whole genome shotgun (WGS) entry which is preliminary data.</text>
</comment>